<sequence length="488" mass="53331">MLAKVTAIMLVLTQFDISTAVTTGDNEATLRGLCPLLQLADMPIAFDPAVAPPLTEPVELYRLNMSLSSLAWKQRFKPEGEDAAKVPAKLPNDLRDDEWKQKWKLWAEAELYLKTEKKEEKLKALYGIRTATQEQLNEIRREINKLTDTAYEIYTAATAASSDKPKEDAELAKLLADAVYGDGKSATDDLDQSSLTGDSSGNYAAVCADASTNKGAKKLATAVLCACGVANGASTKVPCGASGETEPKWEADNIPQQPKWTDFRARCLPRRHKSVTAAEIRQAVQTAIGTIHIKATNAYIGKHPTDTCDGDSQGACLKITGGASGNKLVEKKLPWLGAIANVATAVKARTAYNKALTDAAMTLTKLNKMAMVLTKQAHFMLVTTKAAPHKHPVKQTSLEEKRCIQYSTNTTCTENKCKWDSKEKSEEAFCKPKEEDRQTNAAEMGKQIPKEKSAPIRKSKKTEKRLLIANGREQSAKITVFSSIRNLP</sequence>
<evidence type="ECO:0000256" key="9">
    <source>
        <dbReference type="SAM" id="MobiDB-lite"/>
    </source>
</evidence>
<feature type="chain" id="PRO_5004058064" evidence="10">
    <location>
        <begin position="21"/>
        <end position="488"/>
    </location>
</feature>
<feature type="region of interest" description="Disordered" evidence="9">
    <location>
        <begin position="430"/>
        <end position="463"/>
    </location>
</feature>
<keyword evidence="8" id="KW-0449">Lipoprotein</keyword>
<organism evidence="12">
    <name type="scientific">Trypanosoma brucei</name>
    <dbReference type="NCBI Taxonomy" id="5691"/>
    <lineage>
        <taxon>Eukaryota</taxon>
        <taxon>Discoba</taxon>
        <taxon>Euglenozoa</taxon>
        <taxon>Kinetoplastea</taxon>
        <taxon>Metakinetoplastina</taxon>
        <taxon>Trypanosomatida</taxon>
        <taxon>Trypanosomatidae</taxon>
        <taxon>Trypanosoma</taxon>
    </lineage>
</organism>
<comment type="function">
    <text evidence="1">VSG forms a coat on the surface of the parasite. The trypanosome evades the immune response of the host by expressing a series of antigenically distinct VSGs from an estimated 1000 VSG genes.</text>
</comment>
<dbReference type="VEuPathDB" id="TriTrypDB:Tb1125.11.17440"/>
<dbReference type="InterPro" id="IPR025932">
    <property type="entry name" value="Trypano_VSG_B_N_dom"/>
</dbReference>
<evidence type="ECO:0000256" key="8">
    <source>
        <dbReference type="ARBA" id="ARBA00023288"/>
    </source>
</evidence>
<keyword evidence="7" id="KW-0325">Glycoprotein</keyword>
<feature type="signal peptide" evidence="10">
    <location>
        <begin position="1"/>
        <end position="20"/>
    </location>
</feature>
<feature type="domain" description="Trypanosome variant surface glycoprotein B-type N-terminal" evidence="11">
    <location>
        <begin position="18"/>
        <end position="363"/>
    </location>
</feature>
<keyword evidence="6" id="KW-0472">Membrane</keyword>
<dbReference type="GO" id="GO:0098552">
    <property type="term" value="C:side of membrane"/>
    <property type="evidence" value="ECO:0007669"/>
    <property type="project" value="UniProtKB-KW"/>
</dbReference>
<keyword evidence="5 10" id="KW-0732">Signal</keyword>
<proteinExistence type="predicted"/>
<evidence type="ECO:0000259" key="11">
    <source>
        <dbReference type="Pfam" id="PF13206"/>
    </source>
</evidence>
<accession>M4SZ86</accession>
<dbReference type="GO" id="GO:0005886">
    <property type="term" value="C:plasma membrane"/>
    <property type="evidence" value="ECO:0007669"/>
    <property type="project" value="UniProtKB-SubCell"/>
</dbReference>
<evidence type="ECO:0000313" key="12">
    <source>
        <dbReference type="EMBL" id="AGH60007.1"/>
    </source>
</evidence>
<keyword evidence="3" id="KW-1003">Cell membrane</keyword>
<evidence type="ECO:0000256" key="6">
    <source>
        <dbReference type="ARBA" id="ARBA00023136"/>
    </source>
</evidence>
<comment type="subcellular location">
    <subcellularLocation>
        <location evidence="2">Cell membrane</location>
        <topology evidence="2">Lipid-anchor</topology>
        <topology evidence="2">GPI-anchor</topology>
    </subcellularLocation>
</comment>
<reference evidence="12" key="2">
    <citation type="journal article" date="2014" name="Mol. Biochem. Parasitol.">
        <title>Capturing the variant surface glycoprotein repertoire (the VSGnome) of Trypanosoma brucei Lister 427.</title>
        <authorList>
            <person name="Cross G.A."/>
            <person name="Kim H.S."/>
            <person name="Wickstead B."/>
        </authorList>
    </citation>
    <scope>NUCLEOTIDE SEQUENCE</scope>
    <source>
        <strain evidence="12">Lister 427</strain>
    </source>
</reference>
<evidence type="ECO:0000256" key="2">
    <source>
        <dbReference type="ARBA" id="ARBA00004609"/>
    </source>
</evidence>
<evidence type="ECO:0000256" key="1">
    <source>
        <dbReference type="ARBA" id="ARBA00002523"/>
    </source>
</evidence>
<evidence type="ECO:0000256" key="10">
    <source>
        <dbReference type="SAM" id="SignalP"/>
    </source>
</evidence>
<dbReference type="Pfam" id="PF13206">
    <property type="entry name" value="VSG_B"/>
    <property type="match status" value="1"/>
</dbReference>
<reference evidence="12" key="1">
    <citation type="submission" date="2013-02" db="EMBL/GenBank/DDBJ databases">
        <authorList>
            <person name="Cross G.A.M."/>
            <person name="Kim H.-S."/>
            <person name="Wickstead B."/>
        </authorList>
    </citation>
    <scope>NUCLEOTIDE SEQUENCE</scope>
    <source>
        <strain evidence="12">Lister 427</strain>
    </source>
</reference>
<dbReference type="EMBL" id="KC612576">
    <property type="protein sequence ID" value="AGH60007.1"/>
    <property type="molecule type" value="Genomic_DNA"/>
</dbReference>
<evidence type="ECO:0000256" key="4">
    <source>
        <dbReference type="ARBA" id="ARBA00022622"/>
    </source>
</evidence>
<protein>
    <submittedName>
        <fullName evidence="12">Variant surface glycoprotein 1066</fullName>
    </submittedName>
</protein>
<dbReference type="VEuPathDB" id="TriTrypDB:Tb927.11.17760"/>
<keyword evidence="4" id="KW-0336">GPI-anchor</keyword>
<evidence type="ECO:0000256" key="5">
    <source>
        <dbReference type="ARBA" id="ARBA00022729"/>
    </source>
</evidence>
<evidence type="ECO:0000256" key="3">
    <source>
        <dbReference type="ARBA" id="ARBA00022475"/>
    </source>
</evidence>
<evidence type="ECO:0000256" key="7">
    <source>
        <dbReference type="ARBA" id="ARBA00023180"/>
    </source>
</evidence>
<dbReference type="VEuPathDB" id="TriTrypDB:Tb427_000313500"/>
<name>M4SZ86_9TRYP</name>
<dbReference type="AlphaFoldDB" id="M4SZ86"/>